<dbReference type="InterPro" id="IPR004821">
    <property type="entry name" value="Cyt_trans-like"/>
</dbReference>
<gene>
    <name evidence="2" type="ORF">LCGC14_1479470</name>
</gene>
<dbReference type="PROSITE" id="PS51462">
    <property type="entry name" value="NUDIX"/>
    <property type="match status" value="1"/>
</dbReference>
<dbReference type="AlphaFoldDB" id="A0A0F9JVW5"/>
<comment type="caution">
    <text evidence="2">The sequence shown here is derived from an EMBL/GenBank/DDBJ whole genome shotgun (WGS) entry which is preliminary data.</text>
</comment>
<sequence>MEDKEKNPNVGVVVGRFQVPMLHPGHKEILDAVSKASTKMIIIIGSSHAINTRRDPMDYKTREHMLREYYPEATITGIKDMRDDNSWSAELDRIINSLISPNDKVMLYGGRDSFIDHYKGKFETTELEPSVYYSGTKQREELWDTSINSVEFRSGLIRASYSRFPTTHPTVDVAVFNADRTKIILGMKYQDSDDHSLWRLPGGFVDVEDKTFASAAKRELREELGMMEVGDLKYVIDMSVGDWRFRDQKDTKLHTILFECTHIFGAPDPGDDLDVAKWFNFDEKLLNYKLIVSGHIPLMRALMNLNQRMPTETDYGEQF</sequence>
<dbReference type="Pfam" id="PF00293">
    <property type="entry name" value="NUDIX"/>
    <property type="match status" value="1"/>
</dbReference>
<reference evidence="2" key="1">
    <citation type="journal article" date="2015" name="Nature">
        <title>Complex archaea that bridge the gap between prokaryotes and eukaryotes.</title>
        <authorList>
            <person name="Spang A."/>
            <person name="Saw J.H."/>
            <person name="Jorgensen S.L."/>
            <person name="Zaremba-Niedzwiedzka K."/>
            <person name="Martijn J."/>
            <person name="Lind A.E."/>
            <person name="van Eijk R."/>
            <person name="Schleper C."/>
            <person name="Guy L."/>
            <person name="Ettema T.J."/>
        </authorList>
    </citation>
    <scope>NUCLEOTIDE SEQUENCE</scope>
</reference>
<dbReference type="InterPro" id="IPR015797">
    <property type="entry name" value="NUDIX_hydrolase-like_dom_sf"/>
</dbReference>
<protein>
    <recommendedName>
        <fullName evidence="1">Nudix hydrolase domain-containing protein</fullName>
    </recommendedName>
</protein>
<dbReference type="SUPFAM" id="SSF52374">
    <property type="entry name" value="Nucleotidylyl transferase"/>
    <property type="match status" value="1"/>
</dbReference>
<name>A0A0F9JVW5_9ZZZZ</name>
<dbReference type="PANTHER" id="PTHR43736">
    <property type="entry name" value="ADP-RIBOSE PYROPHOSPHATASE"/>
    <property type="match status" value="1"/>
</dbReference>
<dbReference type="PANTHER" id="PTHR43736:SF1">
    <property type="entry name" value="DIHYDRONEOPTERIN TRIPHOSPHATE DIPHOSPHATASE"/>
    <property type="match status" value="1"/>
</dbReference>
<dbReference type="InterPro" id="IPR000086">
    <property type="entry name" value="NUDIX_hydrolase_dom"/>
</dbReference>
<feature type="domain" description="Nudix hydrolase" evidence="1">
    <location>
        <begin position="166"/>
        <end position="304"/>
    </location>
</feature>
<dbReference type="EMBL" id="LAZR01010495">
    <property type="protein sequence ID" value="KKM66611.1"/>
    <property type="molecule type" value="Genomic_DNA"/>
</dbReference>
<evidence type="ECO:0000259" key="1">
    <source>
        <dbReference type="PROSITE" id="PS51462"/>
    </source>
</evidence>
<evidence type="ECO:0000313" key="2">
    <source>
        <dbReference type="EMBL" id="KKM66611.1"/>
    </source>
</evidence>
<proteinExistence type="predicted"/>
<dbReference type="Gene3D" id="3.40.50.620">
    <property type="entry name" value="HUPs"/>
    <property type="match status" value="1"/>
</dbReference>
<dbReference type="Gene3D" id="3.90.79.10">
    <property type="entry name" value="Nucleoside Triphosphate Pyrophosphohydrolase"/>
    <property type="match status" value="1"/>
</dbReference>
<accession>A0A0F9JVW5</accession>
<dbReference type="SUPFAM" id="SSF55811">
    <property type="entry name" value="Nudix"/>
    <property type="match status" value="1"/>
</dbReference>
<dbReference type="Pfam" id="PF01467">
    <property type="entry name" value="CTP_transf_like"/>
    <property type="match status" value="1"/>
</dbReference>
<organism evidence="2">
    <name type="scientific">marine sediment metagenome</name>
    <dbReference type="NCBI Taxonomy" id="412755"/>
    <lineage>
        <taxon>unclassified sequences</taxon>
        <taxon>metagenomes</taxon>
        <taxon>ecological metagenomes</taxon>
    </lineage>
</organism>
<dbReference type="InterPro" id="IPR014729">
    <property type="entry name" value="Rossmann-like_a/b/a_fold"/>
</dbReference>
<dbReference type="GO" id="GO:0003824">
    <property type="term" value="F:catalytic activity"/>
    <property type="evidence" value="ECO:0007669"/>
    <property type="project" value="InterPro"/>
</dbReference>